<dbReference type="InterPro" id="IPR012337">
    <property type="entry name" value="RNaseH-like_sf"/>
</dbReference>
<evidence type="ECO:0000313" key="2">
    <source>
        <dbReference type="Proteomes" id="UP000253594"/>
    </source>
</evidence>
<comment type="caution">
    <text evidence="1">The sequence shown here is derived from an EMBL/GenBank/DDBJ whole genome shotgun (WGS) entry which is preliminary data.</text>
</comment>
<dbReference type="PANTHER" id="PTHR35004">
    <property type="entry name" value="TRANSPOSASE RV3428C-RELATED"/>
    <property type="match status" value="1"/>
</dbReference>
<dbReference type="Proteomes" id="UP000253594">
    <property type="component" value="Unassembled WGS sequence"/>
</dbReference>
<dbReference type="PANTHER" id="PTHR35004:SF7">
    <property type="entry name" value="INTEGRASE PROTEIN"/>
    <property type="match status" value="1"/>
</dbReference>
<proteinExistence type="predicted"/>
<accession>A0A367MBE1</accession>
<evidence type="ECO:0000313" key="1">
    <source>
        <dbReference type="EMBL" id="RCI74836.1"/>
    </source>
</evidence>
<dbReference type="GO" id="GO:0015074">
    <property type="term" value="P:DNA integration"/>
    <property type="evidence" value="ECO:0007669"/>
    <property type="project" value="InterPro"/>
</dbReference>
<protein>
    <submittedName>
        <fullName evidence="1">Integrase</fullName>
    </submittedName>
</protein>
<name>A0A367MBE1_PSEAI</name>
<gene>
    <name evidence="1" type="ORF">DT376_10855</name>
</gene>
<organism evidence="1 2">
    <name type="scientific">Pseudomonas aeruginosa</name>
    <dbReference type="NCBI Taxonomy" id="287"/>
    <lineage>
        <taxon>Bacteria</taxon>
        <taxon>Pseudomonadati</taxon>
        <taxon>Pseudomonadota</taxon>
        <taxon>Gammaproteobacteria</taxon>
        <taxon>Pseudomonadales</taxon>
        <taxon>Pseudomonadaceae</taxon>
        <taxon>Pseudomonas</taxon>
    </lineage>
</organism>
<dbReference type="EMBL" id="QORE01000284">
    <property type="protein sequence ID" value="RCI74836.1"/>
    <property type="molecule type" value="Genomic_DNA"/>
</dbReference>
<sequence>MAVSAVITQRLVDLDRQLQSAGQGQRTALCKAAAAELGLSLASLYRKLKDVQVRERAPRKRRKDAGQSRLGRDEALVISTALIHSARHNAKRLYSVADAVEDLRASGLIRAESVDRRTGEIRPMSISAISRALHSYRLHPSQLLAPEPVTELRSLHPNHVWQIDASLCVLYYLKPGANKKASGLQVMDRKEFYKNKPANLDRVAADRVWSYEITDHYTGWIYVRYVMGAESGENFCTVLIEAMQERGGADMLHGVPRVLMMDPGSANISAMSKNLCCSLGIEVIVHAPGAARVTGSVENARNIIERKFESKLKFEPVNDLDELNAQAKKWRAHFNATAVHSRHRRTRSELWMTIRADQLIKAPTVELCRELAVRAPESRKVTAKLRVSFGGCEYDISVVPDVNVNDHVLITRNPWREDAVQLVTVNEQGRQVFYVLPKVEKDEGGYATTSPVIGQTFSRQAETPAQKARKAVDQLAYGVESEMEVQAARKAKSVPFGGALKPFQHIDDTQLPTFMPRRGTEHSLVAPIVEVPLLPHVEAAKRLRAQLGEAWTTDSMAWLKKTHPEGVPEDQLDAIANQLRKPARPGLRVVGGN</sequence>
<dbReference type="InterPro" id="IPR001584">
    <property type="entry name" value="Integrase_cat-core"/>
</dbReference>
<dbReference type="RefSeq" id="WP_003127827.1">
    <property type="nucleotide sequence ID" value="NZ_CAYTDV010000009.1"/>
</dbReference>
<dbReference type="InterPro" id="IPR036397">
    <property type="entry name" value="RNaseH_sf"/>
</dbReference>
<dbReference type="Gene3D" id="3.30.420.10">
    <property type="entry name" value="Ribonuclease H-like superfamily/Ribonuclease H"/>
    <property type="match status" value="1"/>
</dbReference>
<dbReference type="PROSITE" id="PS50994">
    <property type="entry name" value="INTEGRASE"/>
    <property type="match status" value="1"/>
</dbReference>
<dbReference type="AlphaFoldDB" id="A0A367MBE1"/>
<dbReference type="GO" id="GO:0003676">
    <property type="term" value="F:nucleic acid binding"/>
    <property type="evidence" value="ECO:0007669"/>
    <property type="project" value="InterPro"/>
</dbReference>
<dbReference type="SUPFAM" id="SSF53098">
    <property type="entry name" value="Ribonuclease H-like"/>
    <property type="match status" value="1"/>
</dbReference>
<reference evidence="1 2" key="1">
    <citation type="submission" date="2018-07" db="EMBL/GenBank/DDBJ databases">
        <title>Mechanisms of high-level aminoglycoside resistance among Gram-negative pathogens in Brazil.</title>
        <authorList>
            <person name="Ballaben A.S."/>
            <person name="Darini A.L.C."/>
            <person name="Doi Y."/>
        </authorList>
    </citation>
    <scope>NUCLEOTIDE SEQUENCE [LARGE SCALE GENOMIC DNA]</scope>
    <source>
        <strain evidence="1 2">B2-305</strain>
    </source>
</reference>